<name>A0AAD9IQP4_RIDPI</name>
<keyword evidence="3" id="KW-1185">Reference proteome</keyword>
<protein>
    <submittedName>
        <fullName evidence="2">Uncharacterized protein</fullName>
    </submittedName>
</protein>
<sequence length="261" mass="29843">MKTAAGAASPSIYLCNNKGNSVSVSCQIKILVSVCHLPENLCTLSMTRSILTVPFAFLINVSSLILSWLLILPFPTHCTKVKDTVHYYTVTYMLLIWRRLNDLFSYKNIVNSNSQYLALRHVLYIYRDGIMALARTSGQVLANPDNMAVFCSGRKQLELQKTMADLPALECGFTKVASYCERNWRIFLMVFVPPSTGDVPNVSFLDGFCTSVDRRCSKCFIFGWFLYLRRQEMFQMFQMFQISHVPNYAPGGYCRFFATRR</sequence>
<comment type="caution">
    <text evidence="2">The sequence shown here is derived from an EMBL/GenBank/DDBJ whole genome shotgun (WGS) entry which is preliminary data.</text>
</comment>
<accession>A0AAD9IQP4</accession>
<dbReference type="EMBL" id="JAODUO010006927">
    <property type="protein sequence ID" value="KAK2138919.1"/>
    <property type="molecule type" value="Genomic_DNA"/>
</dbReference>
<keyword evidence="1" id="KW-1133">Transmembrane helix</keyword>
<reference evidence="2" key="1">
    <citation type="journal article" date="2023" name="Mol. Biol. Evol.">
        <title>Third-Generation Sequencing Reveals the Adaptive Role of the Epigenome in Three Deep-Sea Polychaetes.</title>
        <authorList>
            <person name="Perez M."/>
            <person name="Aroh O."/>
            <person name="Sun Y."/>
            <person name="Lan Y."/>
            <person name="Juniper S.K."/>
            <person name="Young C.R."/>
            <person name="Angers B."/>
            <person name="Qian P.Y."/>
        </authorList>
    </citation>
    <scope>NUCLEOTIDE SEQUENCE</scope>
    <source>
        <strain evidence="2">R07B-5</strain>
    </source>
</reference>
<evidence type="ECO:0000313" key="2">
    <source>
        <dbReference type="EMBL" id="KAK2138919.1"/>
    </source>
</evidence>
<organism evidence="2 3">
    <name type="scientific">Ridgeia piscesae</name>
    <name type="common">Tubeworm</name>
    <dbReference type="NCBI Taxonomy" id="27915"/>
    <lineage>
        <taxon>Eukaryota</taxon>
        <taxon>Metazoa</taxon>
        <taxon>Spiralia</taxon>
        <taxon>Lophotrochozoa</taxon>
        <taxon>Annelida</taxon>
        <taxon>Polychaeta</taxon>
        <taxon>Sedentaria</taxon>
        <taxon>Canalipalpata</taxon>
        <taxon>Sabellida</taxon>
        <taxon>Siboglinidae</taxon>
        <taxon>Ridgeia</taxon>
    </lineage>
</organism>
<feature type="transmembrane region" description="Helical" evidence="1">
    <location>
        <begin position="50"/>
        <end position="71"/>
    </location>
</feature>
<keyword evidence="1" id="KW-0472">Membrane</keyword>
<keyword evidence="1" id="KW-0812">Transmembrane</keyword>
<evidence type="ECO:0000313" key="3">
    <source>
        <dbReference type="Proteomes" id="UP001209878"/>
    </source>
</evidence>
<dbReference type="Proteomes" id="UP001209878">
    <property type="component" value="Unassembled WGS sequence"/>
</dbReference>
<evidence type="ECO:0000256" key="1">
    <source>
        <dbReference type="SAM" id="Phobius"/>
    </source>
</evidence>
<dbReference type="AlphaFoldDB" id="A0AAD9IQP4"/>
<proteinExistence type="predicted"/>
<gene>
    <name evidence="2" type="ORF">NP493_6942g00000</name>
</gene>